<dbReference type="InterPro" id="IPR008023">
    <property type="entry name" value="DUF748"/>
</dbReference>
<evidence type="ECO:0000256" key="1">
    <source>
        <dbReference type="SAM" id="MobiDB-lite"/>
    </source>
</evidence>
<feature type="compositionally biased region" description="Low complexity" evidence="1">
    <location>
        <begin position="462"/>
        <end position="472"/>
    </location>
</feature>
<protein>
    <submittedName>
        <fullName evidence="2">DUF748 domain-containing protein</fullName>
    </submittedName>
</protein>
<dbReference type="RefSeq" id="WP_274053795.1">
    <property type="nucleotide sequence ID" value="NZ_CP059693.1"/>
</dbReference>
<evidence type="ECO:0000313" key="2">
    <source>
        <dbReference type="EMBL" id="WDE13423.1"/>
    </source>
</evidence>
<dbReference type="Proteomes" id="UP001215231">
    <property type="component" value="Chromosome"/>
</dbReference>
<evidence type="ECO:0000313" key="3">
    <source>
        <dbReference type="Proteomes" id="UP001215231"/>
    </source>
</evidence>
<accession>A0ABY7VIS6</accession>
<gene>
    <name evidence="2" type="ORF">H3N35_08300</name>
</gene>
<dbReference type="EMBL" id="CP059693">
    <property type="protein sequence ID" value="WDE13423.1"/>
    <property type="molecule type" value="Genomic_DNA"/>
</dbReference>
<keyword evidence="3" id="KW-1185">Reference proteome</keyword>
<sequence length="827" mass="91005">MRMLAIKITKIFLSLFLTIYCLIWLLSPVASRYFINDILAPQKLVLSDESSIRYNPFLSKLSLKNLTLSPAADREKALFRLDSLVVRIRLYQLLFDRLHINEFNLDGLFLDIRQSENKLEVAGFTLPRASDKPAEDVAQEQEPTQDFPYTLVLPALKVTNSSLAFSLPQGQHEFAIDNLVISDVEATASRQDFSVSLSSKLDQAPFSLALDGLVSKQAPGTDTSTGAKTQARTQAKISAELELEGFDLTHLAAFMPKEFSLHSGLLSYRTGLQLVSTEENQLQLDFKDMALDLTGLHLEQAQTQSHVTLSEKALISKALTLQLALDNGQAPLTLLNGDAGLTLADAKLYHRQEQAQLLAFESLKLENLLLAITDNKPQVKLEQVLLTGASFSDFTDNELPPLARISSFAVQDINASASGVSINKVRLGNFDLDVSLDKDKQVENLVQLSGEQGSEEVSEPGQEAQAQAQAQESTETNQDTPPEQRFSLVLNEFVLEQDSHIRFLDRSVTPAYKRDFIISTLRAGPVNNQQPEIKTAFALKGKSNEYAKFDLSGYASPFLAEPVYAVSGGVKEISLPGISAYIKNALQHELQSGQLDLALELNLTGEEIDGHTDIMLRGVELTSADDHQVDSLKDQTAIPFNVALGMLKDSDGNVELDIPLSGNISDPSFGFTGFLTLLTKQAVMSATKEYLMTTFVPYANVVSITLSAGEYLLKVRFNDLLLSPGVSEFVQDNIAFINEFSALMKDKPDTQVTLCAVATAQDIGLPVGTEELTDIEIESLNELSLKRLNHFKSYMVEQEQIDSSRLLLCNPQVDLSAEAQPRITFAT</sequence>
<feature type="region of interest" description="Disordered" evidence="1">
    <location>
        <begin position="450"/>
        <end position="482"/>
    </location>
</feature>
<proteinExistence type="predicted"/>
<organism evidence="2 3">
    <name type="scientific">Thalassomonas haliotis</name>
    <dbReference type="NCBI Taxonomy" id="485448"/>
    <lineage>
        <taxon>Bacteria</taxon>
        <taxon>Pseudomonadati</taxon>
        <taxon>Pseudomonadota</taxon>
        <taxon>Gammaproteobacteria</taxon>
        <taxon>Alteromonadales</taxon>
        <taxon>Colwelliaceae</taxon>
        <taxon>Thalassomonas</taxon>
    </lineage>
</organism>
<reference evidence="2 3" key="1">
    <citation type="journal article" date="2022" name="Mar. Drugs">
        <title>Bioassay-Guided Fractionation Leads to the Detection of Cholic Acid Generated by the Rare Thalassomonas sp.</title>
        <authorList>
            <person name="Pheiffer F."/>
            <person name="Schneider Y.K."/>
            <person name="Hansen E.H."/>
            <person name="Andersen J.H."/>
            <person name="Isaksson J."/>
            <person name="Busche T."/>
            <person name="R C."/>
            <person name="Kalinowski J."/>
            <person name="Zyl L.V."/>
            <person name="Trindade M."/>
        </authorList>
    </citation>
    <scope>NUCLEOTIDE SEQUENCE [LARGE SCALE GENOMIC DNA]</scope>
    <source>
        <strain evidence="2 3">A5K-61T</strain>
    </source>
</reference>
<dbReference type="Pfam" id="PF05359">
    <property type="entry name" value="DUF748"/>
    <property type="match status" value="2"/>
</dbReference>
<name>A0ABY7VIS6_9GAMM</name>